<name>U2YDD8_9EURY</name>
<sequence length="50" mass="4873">MVPRERACEGVAHASDGMGPSGGAAGVEDGATVGSGRDSSLATTRARVTN</sequence>
<evidence type="ECO:0000313" key="2">
    <source>
        <dbReference type="EMBL" id="GAD51691.1"/>
    </source>
</evidence>
<dbReference type="AlphaFoldDB" id="U2YDD8"/>
<protein>
    <submittedName>
        <fullName evidence="2">Uncharacterized protein</fullName>
    </submittedName>
</protein>
<accession>U2YDD8</accession>
<keyword evidence="3" id="KW-1185">Reference proteome</keyword>
<organism evidence="2 3">
    <name type="scientific">Halarchaeum acidiphilum MH1-52-1</name>
    <dbReference type="NCBI Taxonomy" id="1261545"/>
    <lineage>
        <taxon>Archaea</taxon>
        <taxon>Methanobacteriati</taxon>
        <taxon>Methanobacteriota</taxon>
        <taxon>Stenosarchaea group</taxon>
        <taxon>Halobacteria</taxon>
        <taxon>Halobacteriales</taxon>
        <taxon>Halobacteriaceae</taxon>
    </lineage>
</organism>
<dbReference type="Proteomes" id="UP000016986">
    <property type="component" value="Unassembled WGS sequence"/>
</dbReference>
<dbReference type="EMBL" id="BATA01000006">
    <property type="protein sequence ID" value="GAD51691.1"/>
    <property type="molecule type" value="Genomic_DNA"/>
</dbReference>
<gene>
    <name evidence="2" type="ORF">MBEHAL_0451</name>
</gene>
<evidence type="ECO:0000256" key="1">
    <source>
        <dbReference type="SAM" id="MobiDB-lite"/>
    </source>
</evidence>
<evidence type="ECO:0000313" key="3">
    <source>
        <dbReference type="Proteomes" id="UP000016986"/>
    </source>
</evidence>
<proteinExistence type="predicted"/>
<feature type="compositionally biased region" description="Polar residues" evidence="1">
    <location>
        <begin position="37"/>
        <end position="50"/>
    </location>
</feature>
<feature type="region of interest" description="Disordered" evidence="1">
    <location>
        <begin position="1"/>
        <end position="50"/>
    </location>
</feature>
<reference evidence="2 3" key="1">
    <citation type="submission" date="2013-09" db="EMBL/GenBank/DDBJ databases">
        <title>Whole genome sequencing of Halarchaeum acidiphilum strain MH1-52-1.</title>
        <authorList>
            <person name="Shimane Y."/>
            <person name="Minegishi H."/>
            <person name="Nishi S."/>
            <person name="Echigo A."/>
            <person name="Shuto A."/>
            <person name="Konishi M."/>
            <person name="Ito T."/>
            <person name="Ohkuma M."/>
            <person name="Ohta Y."/>
            <person name="Nagano Y."/>
            <person name="Tsubouchi T."/>
            <person name="Mori K."/>
            <person name="Usui K."/>
            <person name="Kamekura M."/>
            <person name="Usami R."/>
            <person name="Takaki Y."/>
            <person name="Hatada Y."/>
        </authorList>
    </citation>
    <scope>NUCLEOTIDE SEQUENCE [LARGE SCALE GENOMIC DNA]</scope>
    <source>
        <strain evidence="2 3">JCM 16109</strain>
    </source>
</reference>
<comment type="caution">
    <text evidence="2">The sequence shown here is derived from an EMBL/GenBank/DDBJ whole genome shotgun (WGS) entry which is preliminary data.</text>
</comment>